<gene>
    <name evidence="1" type="ORF">HAHE_39290</name>
</gene>
<sequence>MSGIYPQLAMFNEEGECGTGAVVPWADRLWVITYAPHYPKGSTDKLYEITPSLEQIIRPESIGGTPANRMIHKDSGQLFIGPYAIDSDRNVRTIPYSEMFGRPTGNARHLTDPQGKILFATMEEGIYEVDVKSLEVTELWGDEAMKDSPRKAGLPGYHGKGFYSGQGVYVYANNGEHGPGARKRPDVSSGVLAEWDGVADHWKIVRRNQFTEVTGPGGIHGNSDPATDPIWAVGWDHKSLLLGLRTADEGWRFFRMPKGSHSYDGAHGWNTEWPRIRDIGEDELLMTMHGTFWKFPKDFGAGTLTGIRPRSNYLKVIGDFCRWNDRLVFGCDDTAKNEFLNKRKAKGEVAAPQSQSNLWFVEPEQLDQLGPAIGRGAVWLDEDVAAGKASDPYLFAGYPIRGLHVHHRSDKPATIFVETGDGSGEWTAEREVEVAPNGYRFVSFDRKVEGEWIRLRSETPLVGCSAVFTYRSEDSREDEADPMFAGLAKSGEAHTGGIVRARGGGMKTLSFAALGSNGKPAGYYELNAELKLKRVDDTELDEYTRNRAAIPKDVLSMDAASVIYTDDEGKRWRLPKGAAPEDGDPFSSYRIAREVATERDLLHVEGSFYELPARNAGGISKVRPVATHHRRVHDFCSYRGLFIMSGVATDAPANNPHILRSDDGKVALWAGAIDDAWKLGKPRGEGGPWADSEVKAGVPSDPYLITAYDRKSLELALAEGSATITAQIDVHGDGTWVPYESFSVSAGTSARHEFPEAFSAYWIRFVANKDCRATALLSYR</sequence>
<dbReference type="Proteomes" id="UP001374893">
    <property type="component" value="Chromosome"/>
</dbReference>
<protein>
    <submittedName>
        <fullName evidence="1">Coagulation factor 5/8 type domain-containing protein</fullName>
    </submittedName>
</protein>
<evidence type="ECO:0000313" key="2">
    <source>
        <dbReference type="Proteomes" id="UP001374893"/>
    </source>
</evidence>
<proteinExistence type="predicted"/>
<reference evidence="1 2" key="1">
    <citation type="submission" date="2021-06" db="EMBL/GenBank/DDBJ databases">
        <title>Complete genome of Haloferula helveola possessing various polysaccharide degrading enzymes.</title>
        <authorList>
            <person name="Takami H."/>
            <person name="Huang C."/>
            <person name="Hamasaki K."/>
        </authorList>
    </citation>
    <scope>NUCLEOTIDE SEQUENCE [LARGE SCALE GENOMIC DNA]</scope>
    <source>
        <strain evidence="1 2">CN-1</strain>
    </source>
</reference>
<name>A0ABM7RIM4_9BACT</name>
<accession>A0ABM7RIM4</accession>
<evidence type="ECO:0000313" key="1">
    <source>
        <dbReference type="EMBL" id="BCX50021.1"/>
    </source>
</evidence>
<organism evidence="1 2">
    <name type="scientific">Haloferula helveola</name>
    <dbReference type="NCBI Taxonomy" id="490095"/>
    <lineage>
        <taxon>Bacteria</taxon>
        <taxon>Pseudomonadati</taxon>
        <taxon>Verrucomicrobiota</taxon>
        <taxon>Verrucomicrobiia</taxon>
        <taxon>Verrucomicrobiales</taxon>
        <taxon>Verrucomicrobiaceae</taxon>
        <taxon>Haloferula</taxon>
    </lineage>
</organism>
<dbReference type="EMBL" id="AP024702">
    <property type="protein sequence ID" value="BCX50021.1"/>
    <property type="molecule type" value="Genomic_DNA"/>
</dbReference>
<keyword evidence="2" id="KW-1185">Reference proteome</keyword>